<dbReference type="GO" id="GO:0016787">
    <property type="term" value="F:hydrolase activity"/>
    <property type="evidence" value="ECO:0007669"/>
    <property type="project" value="UniProtKB-KW"/>
</dbReference>
<dbReference type="InterPro" id="IPR029058">
    <property type="entry name" value="AB_hydrolase_fold"/>
</dbReference>
<gene>
    <name evidence="4" type="ORF">UFOPK2656_01191</name>
    <name evidence="5" type="ORF">UFOPK3099_02771</name>
    <name evidence="6" type="ORF">UFOPK3267_03266</name>
    <name evidence="7" type="ORF">UFOPK3651_01424</name>
    <name evidence="8" type="ORF">UFOPK3931_01884</name>
    <name evidence="3" type="ORF">UFOPK4189_01265</name>
</gene>
<dbReference type="EMBL" id="CAFBMT010000006">
    <property type="protein sequence ID" value="CAB4930168.1"/>
    <property type="molecule type" value="Genomic_DNA"/>
</dbReference>
<dbReference type="PANTHER" id="PTHR48081">
    <property type="entry name" value="AB HYDROLASE SUPERFAMILY PROTEIN C4A8.06C"/>
    <property type="match status" value="1"/>
</dbReference>
<dbReference type="PANTHER" id="PTHR48081:SF8">
    <property type="entry name" value="ALPHA_BETA HYDROLASE FOLD-3 DOMAIN-CONTAINING PROTEIN-RELATED"/>
    <property type="match status" value="1"/>
</dbReference>
<evidence type="ECO:0000313" key="7">
    <source>
        <dbReference type="EMBL" id="CAB4930168.1"/>
    </source>
</evidence>
<dbReference type="EMBL" id="CAFAAV010000310">
    <property type="protein sequence ID" value="CAB4835447.1"/>
    <property type="molecule type" value="Genomic_DNA"/>
</dbReference>
<evidence type="ECO:0000313" key="3">
    <source>
        <dbReference type="EMBL" id="CAB4363486.1"/>
    </source>
</evidence>
<dbReference type="EMBL" id="CAESGF010000006">
    <property type="protein sequence ID" value="CAB4363486.1"/>
    <property type="molecule type" value="Genomic_DNA"/>
</dbReference>
<sequence>MPLHTQVASLLALMESFGDPPLVDTTPAAAQALRKSRMRPSSAEVYEVRDLDAGGVPARLYRPNDRDGLGLVVYFHGGGWVLSDVDGHDDLCRRLANSSGHAVLSIEYRLAPEHPFPAGLEDSLTATRWAYEHATSLGCRADRIAVGGDSAGGNLAAVVAQLAPVPLVYQLLIYPVTDCTRSRASYDENSEGYFLTKDGMGWFIDHYLGGRTELHDPRVSPLFAADHVLAATPPALVITAEYDPLRDEGVDYANRLSANGVVTSHVHFHGMIHGFLSFADFLDDGRAAIALAGTSLAAALNR</sequence>
<reference evidence="8" key="1">
    <citation type="submission" date="2020-05" db="EMBL/GenBank/DDBJ databases">
        <authorList>
            <person name="Chiriac C."/>
            <person name="Salcher M."/>
            <person name="Ghai R."/>
            <person name="Kavagutti S V."/>
        </authorList>
    </citation>
    <scope>NUCLEOTIDE SEQUENCE</scope>
</reference>
<dbReference type="SUPFAM" id="SSF53474">
    <property type="entry name" value="alpha/beta-Hydrolases"/>
    <property type="match status" value="1"/>
</dbReference>
<dbReference type="AlphaFoldDB" id="A0A6J7P2F0"/>
<organism evidence="8">
    <name type="scientific">freshwater metagenome</name>
    <dbReference type="NCBI Taxonomy" id="449393"/>
    <lineage>
        <taxon>unclassified sequences</taxon>
        <taxon>metagenomes</taxon>
        <taxon>ecological metagenomes</taxon>
    </lineage>
</organism>
<dbReference type="FunFam" id="3.40.50.1820:FF:000089">
    <property type="entry name" value="Alpha/beta hydrolase"/>
    <property type="match status" value="1"/>
</dbReference>
<evidence type="ECO:0000256" key="1">
    <source>
        <dbReference type="ARBA" id="ARBA00022801"/>
    </source>
</evidence>
<keyword evidence="1" id="KW-0378">Hydrolase</keyword>
<name>A0A6J7P2F0_9ZZZZ</name>
<dbReference type="InterPro" id="IPR050300">
    <property type="entry name" value="GDXG_lipolytic_enzyme"/>
</dbReference>
<evidence type="ECO:0000313" key="4">
    <source>
        <dbReference type="EMBL" id="CAB4719179.1"/>
    </source>
</evidence>
<dbReference type="InterPro" id="IPR013094">
    <property type="entry name" value="AB_hydrolase_3"/>
</dbReference>
<dbReference type="EMBL" id="CAFBIY010000322">
    <property type="protein sequence ID" value="CAB4853728.1"/>
    <property type="molecule type" value="Genomic_DNA"/>
</dbReference>
<evidence type="ECO:0000259" key="2">
    <source>
        <dbReference type="Pfam" id="PF07859"/>
    </source>
</evidence>
<dbReference type="Gene3D" id="3.40.50.1820">
    <property type="entry name" value="alpha/beta hydrolase"/>
    <property type="match status" value="1"/>
</dbReference>
<accession>A0A6J7P2F0</accession>
<evidence type="ECO:0000313" key="5">
    <source>
        <dbReference type="EMBL" id="CAB4835447.1"/>
    </source>
</evidence>
<proteinExistence type="predicted"/>
<dbReference type="EMBL" id="CAEZYF010000006">
    <property type="protein sequence ID" value="CAB4719179.1"/>
    <property type="molecule type" value="Genomic_DNA"/>
</dbReference>
<protein>
    <submittedName>
        <fullName evidence="8">Unannotated protein</fullName>
    </submittedName>
</protein>
<feature type="domain" description="Alpha/beta hydrolase fold-3" evidence="2">
    <location>
        <begin position="72"/>
        <end position="276"/>
    </location>
</feature>
<dbReference type="EMBL" id="CAFBOL010000052">
    <property type="protein sequence ID" value="CAB4997273.1"/>
    <property type="molecule type" value="Genomic_DNA"/>
</dbReference>
<dbReference type="Pfam" id="PF07859">
    <property type="entry name" value="Abhydrolase_3"/>
    <property type="match status" value="1"/>
</dbReference>
<evidence type="ECO:0000313" key="8">
    <source>
        <dbReference type="EMBL" id="CAB4997273.1"/>
    </source>
</evidence>
<evidence type="ECO:0000313" key="6">
    <source>
        <dbReference type="EMBL" id="CAB4853728.1"/>
    </source>
</evidence>